<keyword evidence="4" id="KW-0804">Transcription</keyword>
<protein>
    <submittedName>
        <fullName evidence="7">RNA polymerase sigma-70 factor</fullName>
    </submittedName>
</protein>
<dbReference type="Gene3D" id="1.10.1740.10">
    <property type="match status" value="1"/>
</dbReference>
<proteinExistence type="inferred from homology"/>
<dbReference type="NCBIfam" id="TIGR02937">
    <property type="entry name" value="sigma70-ECF"/>
    <property type="match status" value="1"/>
</dbReference>
<dbReference type="Gene3D" id="1.10.10.10">
    <property type="entry name" value="Winged helix-like DNA-binding domain superfamily/Winged helix DNA-binding domain"/>
    <property type="match status" value="1"/>
</dbReference>
<feature type="domain" description="RNA polymerase sigma-70 region 2" evidence="5">
    <location>
        <begin position="20"/>
        <end position="83"/>
    </location>
</feature>
<evidence type="ECO:0000313" key="7">
    <source>
        <dbReference type="EMBL" id="TGV04874.1"/>
    </source>
</evidence>
<dbReference type="RefSeq" id="WP_135874841.1">
    <property type="nucleotide sequence ID" value="NZ_SRSO01000001.1"/>
</dbReference>
<accession>A0A4V3P5E1</accession>
<sequence>MNLVLKEISKKNEKVFKIFFDKHYKDLVVYANTYLFDKDSSEDVVQDIFIYIWENAGKLKIESSLKGYLYAMVRNKCLNFLKSIKITDSYELLEFNINLITEHVFNSTSKEEKKIVYHQILKIVDTLPEKMQQVVRLKFMHNYKYSEIATELNISVNTVKTQLKRAKVKIIEMVTAILILLQINQ</sequence>
<dbReference type="GO" id="GO:0006352">
    <property type="term" value="P:DNA-templated transcription initiation"/>
    <property type="evidence" value="ECO:0007669"/>
    <property type="project" value="InterPro"/>
</dbReference>
<dbReference type="InterPro" id="IPR036388">
    <property type="entry name" value="WH-like_DNA-bd_sf"/>
</dbReference>
<evidence type="ECO:0000256" key="1">
    <source>
        <dbReference type="ARBA" id="ARBA00010641"/>
    </source>
</evidence>
<comment type="similarity">
    <text evidence="1">Belongs to the sigma-70 factor family. ECF subfamily.</text>
</comment>
<dbReference type="OrthoDB" id="9772248at2"/>
<dbReference type="InterPro" id="IPR013324">
    <property type="entry name" value="RNA_pol_sigma_r3/r4-like"/>
</dbReference>
<name>A0A4V3P5E1_9FLAO</name>
<dbReference type="AlphaFoldDB" id="A0A4V3P5E1"/>
<keyword evidence="2" id="KW-0805">Transcription regulation</keyword>
<evidence type="ECO:0000256" key="4">
    <source>
        <dbReference type="ARBA" id="ARBA00023163"/>
    </source>
</evidence>
<evidence type="ECO:0000259" key="6">
    <source>
        <dbReference type="Pfam" id="PF08281"/>
    </source>
</evidence>
<dbReference type="Pfam" id="PF04542">
    <property type="entry name" value="Sigma70_r2"/>
    <property type="match status" value="1"/>
</dbReference>
<dbReference type="EMBL" id="SRSO01000001">
    <property type="protein sequence ID" value="TGV04874.1"/>
    <property type="molecule type" value="Genomic_DNA"/>
</dbReference>
<dbReference type="GO" id="GO:0016987">
    <property type="term" value="F:sigma factor activity"/>
    <property type="evidence" value="ECO:0007669"/>
    <property type="project" value="UniProtKB-KW"/>
</dbReference>
<dbReference type="InterPro" id="IPR014284">
    <property type="entry name" value="RNA_pol_sigma-70_dom"/>
</dbReference>
<dbReference type="NCBIfam" id="TIGR02985">
    <property type="entry name" value="Sig70_bacteroi1"/>
    <property type="match status" value="1"/>
</dbReference>
<dbReference type="InterPro" id="IPR013325">
    <property type="entry name" value="RNA_pol_sigma_r2"/>
</dbReference>
<dbReference type="Proteomes" id="UP000307602">
    <property type="component" value="Unassembled WGS sequence"/>
</dbReference>
<evidence type="ECO:0000256" key="2">
    <source>
        <dbReference type="ARBA" id="ARBA00023015"/>
    </source>
</evidence>
<dbReference type="InterPro" id="IPR014327">
    <property type="entry name" value="RNA_pol_sigma70_bacteroid"/>
</dbReference>
<dbReference type="PANTHER" id="PTHR43133:SF46">
    <property type="entry name" value="RNA POLYMERASE SIGMA-70 FACTOR ECF SUBFAMILY"/>
    <property type="match status" value="1"/>
</dbReference>
<comment type="caution">
    <text evidence="7">The sequence shown here is derived from an EMBL/GenBank/DDBJ whole genome shotgun (WGS) entry which is preliminary data.</text>
</comment>
<keyword evidence="3" id="KW-0731">Sigma factor</keyword>
<gene>
    <name evidence="7" type="ORF">EM932_01765</name>
</gene>
<dbReference type="SUPFAM" id="SSF88946">
    <property type="entry name" value="Sigma2 domain of RNA polymerase sigma factors"/>
    <property type="match status" value="1"/>
</dbReference>
<dbReference type="CDD" id="cd06171">
    <property type="entry name" value="Sigma70_r4"/>
    <property type="match status" value="1"/>
</dbReference>
<reference evidence="7 8" key="1">
    <citation type="submission" date="2019-04" db="EMBL/GenBank/DDBJ databases">
        <authorList>
            <person name="Liu A."/>
        </authorList>
    </citation>
    <scope>NUCLEOTIDE SEQUENCE [LARGE SCALE GENOMIC DNA]</scope>
    <source>
        <strain evidence="7 8">RZ03</strain>
    </source>
</reference>
<feature type="domain" description="RNA polymerase sigma factor 70 region 4 type 2" evidence="6">
    <location>
        <begin position="119"/>
        <end position="170"/>
    </location>
</feature>
<evidence type="ECO:0000256" key="3">
    <source>
        <dbReference type="ARBA" id="ARBA00023082"/>
    </source>
</evidence>
<dbReference type="PANTHER" id="PTHR43133">
    <property type="entry name" value="RNA POLYMERASE ECF-TYPE SIGMA FACTO"/>
    <property type="match status" value="1"/>
</dbReference>
<dbReference type="InterPro" id="IPR013249">
    <property type="entry name" value="RNA_pol_sigma70_r4_t2"/>
</dbReference>
<dbReference type="Pfam" id="PF08281">
    <property type="entry name" value="Sigma70_r4_2"/>
    <property type="match status" value="1"/>
</dbReference>
<evidence type="ECO:0000313" key="8">
    <source>
        <dbReference type="Proteomes" id="UP000307602"/>
    </source>
</evidence>
<dbReference type="InterPro" id="IPR007627">
    <property type="entry name" value="RNA_pol_sigma70_r2"/>
</dbReference>
<dbReference type="GO" id="GO:0003677">
    <property type="term" value="F:DNA binding"/>
    <property type="evidence" value="ECO:0007669"/>
    <property type="project" value="InterPro"/>
</dbReference>
<keyword evidence="8" id="KW-1185">Reference proteome</keyword>
<organism evidence="7 8">
    <name type="scientific">Flavivirga rizhaonensis</name>
    <dbReference type="NCBI Taxonomy" id="2559571"/>
    <lineage>
        <taxon>Bacteria</taxon>
        <taxon>Pseudomonadati</taxon>
        <taxon>Bacteroidota</taxon>
        <taxon>Flavobacteriia</taxon>
        <taxon>Flavobacteriales</taxon>
        <taxon>Flavobacteriaceae</taxon>
        <taxon>Flavivirga</taxon>
    </lineage>
</organism>
<evidence type="ECO:0000259" key="5">
    <source>
        <dbReference type="Pfam" id="PF04542"/>
    </source>
</evidence>
<dbReference type="SUPFAM" id="SSF88659">
    <property type="entry name" value="Sigma3 and sigma4 domains of RNA polymerase sigma factors"/>
    <property type="match status" value="1"/>
</dbReference>
<dbReference type="InterPro" id="IPR039425">
    <property type="entry name" value="RNA_pol_sigma-70-like"/>
</dbReference>